<dbReference type="Proteomes" id="UP000276991">
    <property type="component" value="Unassembled WGS sequence"/>
</dbReference>
<evidence type="ECO:0000313" key="8">
    <source>
        <dbReference type="EMBL" id="VBB27919.1"/>
    </source>
</evidence>
<dbReference type="PANTHER" id="PTHR24329:SF543">
    <property type="entry name" value="FI01017P-RELATED"/>
    <property type="match status" value="1"/>
</dbReference>
<sequence>MIGSNDFEIFPHRLLNMMFPAYAFSAAAPSTAWPALLPPLQPISPYGPARNDMGFDCVSARKFNEQNCHAYLTPYSNDAMDDRSKRKQRRNRTTFNQQQLTELEAAFRKSHYPDVFAREELATKINLPEARVQVWFQNRRAKWRKTERDDQKLNHCNDQHGTVASSIQLSESDLISSLASSPPSLSTALSQFCSIRTLTAP</sequence>
<dbReference type="SUPFAM" id="SSF46689">
    <property type="entry name" value="Homeodomain-like"/>
    <property type="match status" value="1"/>
</dbReference>
<dbReference type="GO" id="GO:0000977">
    <property type="term" value="F:RNA polymerase II transcription regulatory region sequence-specific DNA binding"/>
    <property type="evidence" value="ECO:0007669"/>
    <property type="project" value="TreeGrafter"/>
</dbReference>
<gene>
    <name evidence="8" type="ORF">NAV_LOCUS2749</name>
</gene>
<protein>
    <recommendedName>
        <fullName evidence="7">Homeobox domain-containing protein</fullName>
    </recommendedName>
</protein>
<dbReference type="InterPro" id="IPR050649">
    <property type="entry name" value="Paired_Homeobox_TFs"/>
</dbReference>
<dbReference type="OrthoDB" id="6159439at2759"/>
<accession>A0A498SDQ2</accession>
<dbReference type="PROSITE" id="PS50071">
    <property type="entry name" value="HOMEOBOX_2"/>
    <property type="match status" value="1"/>
</dbReference>
<dbReference type="PROSITE" id="PS00027">
    <property type="entry name" value="HOMEOBOX_1"/>
    <property type="match status" value="1"/>
</dbReference>
<dbReference type="InterPro" id="IPR017970">
    <property type="entry name" value="Homeobox_CS"/>
</dbReference>
<name>A0A498SDQ2_ACAVI</name>
<evidence type="ECO:0000259" key="7">
    <source>
        <dbReference type="PROSITE" id="PS50071"/>
    </source>
</evidence>
<dbReference type="PANTHER" id="PTHR24329">
    <property type="entry name" value="HOMEOBOX PROTEIN ARISTALESS"/>
    <property type="match status" value="1"/>
</dbReference>
<dbReference type="STRING" id="6277.A0A498SDQ2"/>
<evidence type="ECO:0000313" key="9">
    <source>
        <dbReference type="Proteomes" id="UP000276991"/>
    </source>
</evidence>
<dbReference type="FunFam" id="1.10.10.60:FF:000291">
    <property type="entry name" value="ALX homeobox protein 1"/>
    <property type="match status" value="1"/>
</dbReference>
<dbReference type="SMART" id="SM00389">
    <property type="entry name" value="HOX"/>
    <property type="match status" value="1"/>
</dbReference>
<evidence type="ECO:0000256" key="2">
    <source>
        <dbReference type="ARBA" id="ARBA00023125"/>
    </source>
</evidence>
<evidence type="ECO:0000256" key="6">
    <source>
        <dbReference type="RuleBase" id="RU000682"/>
    </source>
</evidence>
<proteinExistence type="predicted"/>
<keyword evidence="3 5" id="KW-0371">Homeobox</keyword>
<dbReference type="InterPro" id="IPR001356">
    <property type="entry name" value="HD"/>
</dbReference>
<comment type="subcellular location">
    <subcellularLocation>
        <location evidence="1 5 6">Nucleus</location>
    </subcellularLocation>
</comment>
<feature type="DNA-binding region" description="Homeobox" evidence="5">
    <location>
        <begin position="88"/>
        <end position="147"/>
    </location>
</feature>
<keyword evidence="9" id="KW-1185">Reference proteome</keyword>
<dbReference type="Pfam" id="PF00046">
    <property type="entry name" value="Homeodomain"/>
    <property type="match status" value="1"/>
</dbReference>
<evidence type="ECO:0000256" key="3">
    <source>
        <dbReference type="ARBA" id="ARBA00023155"/>
    </source>
</evidence>
<evidence type="ECO:0000256" key="5">
    <source>
        <dbReference type="PROSITE-ProRule" id="PRU00108"/>
    </source>
</evidence>
<dbReference type="AlphaFoldDB" id="A0A498SDQ2"/>
<dbReference type="InterPro" id="IPR009057">
    <property type="entry name" value="Homeodomain-like_sf"/>
</dbReference>
<dbReference type="GO" id="GO:0000981">
    <property type="term" value="F:DNA-binding transcription factor activity, RNA polymerase II-specific"/>
    <property type="evidence" value="ECO:0007669"/>
    <property type="project" value="InterPro"/>
</dbReference>
<feature type="domain" description="Homeobox" evidence="7">
    <location>
        <begin position="86"/>
        <end position="146"/>
    </location>
</feature>
<dbReference type="EMBL" id="UPTC01000309">
    <property type="protein sequence ID" value="VBB27919.1"/>
    <property type="molecule type" value="Genomic_DNA"/>
</dbReference>
<organism evidence="8 9">
    <name type="scientific">Acanthocheilonema viteae</name>
    <name type="common">Filarial nematode worm</name>
    <name type="synonym">Dipetalonema viteae</name>
    <dbReference type="NCBI Taxonomy" id="6277"/>
    <lineage>
        <taxon>Eukaryota</taxon>
        <taxon>Metazoa</taxon>
        <taxon>Ecdysozoa</taxon>
        <taxon>Nematoda</taxon>
        <taxon>Chromadorea</taxon>
        <taxon>Rhabditida</taxon>
        <taxon>Spirurina</taxon>
        <taxon>Spiruromorpha</taxon>
        <taxon>Filarioidea</taxon>
        <taxon>Onchocercidae</taxon>
        <taxon>Acanthocheilonema</taxon>
    </lineage>
</organism>
<evidence type="ECO:0000256" key="4">
    <source>
        <dbReference type="ARBA" id="ARBA00023242"/>
    </source>
</evidence>
<dbReference type="Gene3D" id="1.10.10.60">
    <property type="entry name" value="Homeodomain-like"/>
    <property type="match status" value="1"/>
</dbReference>
<evidence type="ECO:0000256" key="1">
    <source>
        <dbReference type="ARBA" id="ARBA00004123"/>
    </source>
</evidence>
<keyword evidence="4 5" id="KW-0539">Nucleus</keyword>
<reference evidence="8 9" key="1">
    <citation type="submission" date="2018-08" db="EMBL/GenBank/DDBJ databases">
        <authorList>
            <person name="Laetsch R D."/>
            <person name="Stevens L."/>
            <person name="Kumar S."/>
            <person name="Blaxter L. M."/>
        </authorList>
    </citation>
    <scope>NUCLEOTIDE SEQUENCE [LARGE SCALE GENOMIC DNA]</scope>
</reference>
<dbReference type="CDD" id="cd00086">
    <property type="entry name" value="homeodomain"/>
    <property type="match status" value="1"/>
</dbReference>
<dbReference type="GO" id="GO:0005634">
    <property type="term" value="C:nucleus"/>
    <property type="evidence" value="ECO:0007669"/>
    <property type="project" value="UniProtKB-SubCell"/>
</dbReference>
<keyword evidence="2 5" id="KW-0238">DNA-binding</keyword>